<accession>A0A343TN09</accession>
<dbReference type="KEGG" id="hdf:AArcSl_2866"/>
<organism evidence="2 3">
    <name type="scientific">Halalkaliarchaeum desulfuricum</name>
    <dbReference type="NCBI Taxonomy" id="2055893"/>
    <lineage>
        <taxon>Archaea</taxon>
        <taxon>Methanobacteriati</taxon>
        <taxon>Methanobacteriota</taxon>
        <taxon>Stenosarchaea group</taxon>
        <taxon>Halobacteria</taxon>
        <taxon>Halobacteriales</taxon>
        <taxon>Haloferacaceae</taxon>
        <taxon>Halalkaliarchaeum</taxon>
    </lineage>
</organism>
<dbReference type="InterPro" id="IPR036390">
    <property type="entry name" value="WH_DNA-bd_sf"/>
</dbReference>
<dbReference type="EMBL" id="CP025066">
    <property type="protein sequence ID" value="AUX10481.1"/>
    <property type="molecule type" value="Genomic_DNA"/>
</dbReference>
<proteinExistence type="predicted"/>
<dbReference type="CDD" id="cd00090">
    <property type="entry name" value="HTH_ARSR"/>
    <property type="match status" value="1"/>
</dbReference>
<evidence type="ECO:0000259" key="1">
    <source>
        <dbReference type="Pfam" id="PF24266"/>
    </source>
</evidence>
<dbReference type="Proteomes" id="UP000263012">
    <property type="component" value="Chromosome"/>
</dbReference>
<protein>
    <submittedName>
        <fullName evidence="2">ArsR family transcriptional regulator</fullName>
    </submittedName>
</protein>
<dbReference type="InterPro" id="IPR011991">
    <property type="entry name" value="ArsR-like_HTH"/>
</dbReference>
<dbReference type="PANTHER" id="PTHR36216:SF1">
    <property type="entry name" value="HTH ARSR-TYPE DOMAIN-CONTAINING PROTEIN"/>
    <property type="match status" value="1"/>
</dbReference>
<feature type="domain" description="HVO-0163 N-terminal HTH" evidence="1">
    <location>
        <begin position="2"/>
        <end position="68"/>
    </location>
</feature>
<sequence>MRRRIAEYVRSNPGVHFSAIVRELDLATGQTQYHLRKLLRRGEVTAEERHGQTHYFDDGYDDWERAAITLLRRETDRAIVALVLEAESIAPDAIATRLDVARSTVEWHLDRLTEERVLEKRYDSKGRVTVVAVDPERTRTLLSTLDPGVADRLVDRFTRLVDGAMTVDDVDSGHLDSE</sequence>
<dbReference type="PANTHER" id="PTHR36216">
    <property type="entry name" value="TRANSCRIPTIONAL REGULATOR, TRMB"/>
    <property type="match status" value="1"/>
</dbReference>
<dbReference type="Pfam" id="PF24266">
    <property type="entry name" value="HTH_HVO_0163_N"/>
    <property type="match status" value="1"/>
</dbReference>
<dbReference type="InterPro" id="IPR056504">
    <property type="entry name" value="HTH_HVO_0163_N"/>
</dbReference>
<dbReference type="Gene3D" id="1.10.10.10">
    <property type="entry name" value="Winged helix-like DNA-binding domain superfamily/Winged helix DNA-binding domain"/>
    <property type="match status" value="2"/>
</dbReference>
<keyword evidence="3" id="KW-1185">Reference proteome</keyword>
<dbReference type="SUPFAM" id="SSF46785">
    <property type="entry name" value="Winged helix' DNA-binding domain"/>
    <property type="match status" value="2"/>
</dbReference>
<evidence type="ECO:0000313" key="2">
    <source>
        <dbReference type="EMBL" id="AUX10481.1"/>
    </source>
</evidence>
<dbReference type="InterPro" id="IPR036388">
    <property type="entry name" value="WH-like_DNA-bd_sf"/>
</dbReference>
<gene>
    <name evidence="2" type="primary">arsR25</name>
    <name evidence="2" type="ORF">AArcSl_2866</name>
</gene>
<dbReference type="Pfam" id="PF13412">
    <property type="entry name" value="HTH_24"/>
    <property type="match status" value="1"/>
</dbReference>
<dbReference type="AlphaFoldDB" id="A0A343TN09"/>
<name>A0A343TN09_9EURY</name>
<evidence type="ECO:0000313" key="3">
    <source>
        <dbReference type="Proteomes" id="UP000263012"/>
    </source>
</evidence>
<reference evidence="3" key="1">
    <citation type="submission" date="2017-11" db="EMBL/GenBank/DDBJ databases">
        <title>Phenotypic and genomic properties of facultatively anaerobic sulfur-reducing natronoarchaea from hypersaline soda lakes.</title>
        <authorList>
            <person name="Sorokin D.Y."/>
            <person name="Kublanov I.V."/>
            <person name="Roman P."/>
            <person name="Sinninghe Damste J.S."/>
            <person name="Golyshin P.N."/>
            <person name="Rojo D."/>
            <person name="Ciordia S."/>
            <person name="Mena M.D.C."/>
            <person name="Ferrer M."/>
            <person name="Messina E."/>
            <person name="Smedile F."/>
            <person name="La Spada G."/>
            <person name="La Cono V."/>
            <person name="Yakimov M.M."/>
        </authorList>
    </citation>
    <scope>NUCLEOTIDE SEQUENCE [LARGE SCALE GENOMIC DNA]</scope>
    <source>
        <strain evidence="3">AArc-Sl</strain>
    </source>
</reference>